<dbReference type="Proteomes" id="UP000218238">
    <property type="component" value="Unassembled WGS sequence"/>
</dbReference>
<dbReference type="OrthoDB" id="426174at2"/>
<protein>
    <submittedName>
        <fullName evidence="2">DUF1049 domain-containing protein</fullName>
    </submittedName>
</protein>
<name>A0A2A2TJX3_9CYAN</name>
<evidence type="ECO:0000313" key="2">
    <source>
        <dbReference type="EMBL" id="PAX55913.1"/>
    </source>
</evidence>
<keyword evidence="1" id="KW-0472">Membrane</keyword>
<keyword evidence="3" id="KW-1185">Reference proteome</keyword>
<dbReference type="RefSeq" id="WP_095721695.1">
    <property type="nucleotide sequence ID" value="NZ_NTFS01000093.1"/>
</dbReference>
<dbReference type="AlphaFoldDB" id="A0A2A2TJX3"/>
<evidence type="ECO:0000256" key="1">
    <source>
        <dbReference type="SAM" id="Phobius"/>
    </source>
</evidence>
<reference evidence="2 3" key="1">
    <citation type="submission" date="2017-08" db="EMBL/GenBank/DDBJ databases">
        <title>Draft genome sequence of filamentous cyanobacterium Calothrix elsteri CCALA 953.</title>
        <authorList>
            <person name="Gagunashvili A.N."/>
            <person name="Elster J."/>
            <person name="Andresson O.S."/>
        </authorList>
    </citation>
    <scope>NUCLEOTIDE SEQUENCE [LARGE SCALE GENOMIC DNA]</scope>
    <source>
        <strain evidence="2 3">CCALA 953</strain>
    </source>
</reference>
<proteinExistence type="predicted"/>
<gene>
    <name evidence="2" type="ORF">CK510_10740</name>
</gene>
<dbReference type="EMBL" id="NTFS01000093">
    <property type="protein sequence ID" value="PAX55913.1"/>
    <property type="molecule type" value="Genomic_DNA"/>
</dbReference>
<keyword evidence="1" id="KW-0812">Transmembrane</keyword>
<evidence type="ECO:0000313" key="3">
    <source>
        <dbReference type="Proteomes" id="UP000218238"/>
    </source>
</evidence>
<organism evidence="2 3">
    <name type="scientific">Brunnivagina elsteri CCALA 953</name>
    <dbReference type="NCBI Taxonomy" id="987040"/>
    <lineage>
        <taxon>Bacteria</taxon>
        <taxon>Bacillati</taxon>
        <taxon>Cyanobacteriota</taxon>
        <taxon>Cyanophyceae</taxon>
        <taxon>Nostocales</taxon>
        <taxon>Calotrichaceae</taxon>
        <taxon>Brunnivagina</taxon>
    </lineage>
</organism>
<accession>A0A2A2TJX3</accession>
<sequence>MKTIANLLTSLIIAFWVIAIAVLSVQNAEPISLKFLSFQSIQIPFGLVLAFSAGIGIMSVAILKPLWSIAGLETGSSKLDDEPEFFSDEDF</sequence>
<feature type="transmembrane region" description="Helical" evidence="1">
    <location>
        <begin position="43"/>
        <end position="63"/>
    </location>
</feature>
<comment type="caution">
    <text evidence="2">The sequence shown here is derived from an EMBL/GenBank/DDBJ whole genome shotgun (WGS) entry which is preliminary data.</text>
</comment>
<keyword evidence="1" id="KW-1133">Transmembrane helix</keyword>